<proteinExistence type="predicted"/>
<dbReference type="Proteomes" id="UP000075349">
    <property type="component" value="Unassembled WGS sequence"/>
</dbReference>
<comment type="caution">
    <text evidence="1">The sequence shown here is derived from an EMBL/GenBank/DDBJ whole genome shotgun (WGS) entry which is preliminary data.</text>
</comment>
<sequence length="123" mass="14436">MKHIILFLLISVFTLPSWADNLLLFINSDDQLQQQQVNVFNHLLFEEKIRGYETVYIIDLAQEQRPFRGEAEYIHDDQGFYSAKYLPTQTPQVMVVGRQGVRQSYRLTDFLGHYLPPSAKEFP</sequence>
<protein>
    <recommendedName>
        <fullName evidence="3">DUF4174 domain-containing protein</fullName>
    </recommendedName>
</protein>
<accession>A0A151JL15</accession>
<dbReference type="RefSeq" id="WP_065819668.1">
    <property type="nucleotide sequence ID" value="NZ_JBBMIX010000001.1"/>
</dbReference>
<evidence type="ECO:0000313" key="1">
    <source>
        <dbReference type="EMBL" id="KYN26307.1"/>
    </source>
</evidence>
<reference evidence="2" key="1">
    <citation type="submission" date="2015-12" db="EMBL/GenBank/DDBJ databases">
        <authorList>
            <person name="Tarr C.L."/>
            <person name="Gladney L.M."/>
        </authorList>
    </citation>
    <scope>NUCLEOTIDE SEQUENCE [LARGE SCALE GENOMIC DNA]</scope>
    <source>
        <strain evidence="2">2756-81</strain>
    </source>
</reference>
<dbReference type="EMBL" id="LOMK01000001">
    <property type="protein sequence ID" value="KYN26307.1"/>
    <property type="molecule type" value="Genomic_DNA"/>
</dbReference>
<gene>
    <name evidence="1" type="ORF">AUQ44_14595</name>
</gene>
<evidence type="ECO:0000313" key="2">
    <source>
        <dbReference type="Proteomes" id="UP000075349"/>
    </source>
</evidence>
<evidence type="ECO:0008006" key="3">
    <source>
        <dbReference type="Google" id="ProtNLM"/>
    </source>
</evidence>
<organism evidence="1 2">
    <name type="scientific">Vibrio cidicii</name>
    <dbReference type="NCBI Taxonomy" id="1763883"/>
    <lineage>
        <taxon>Bacteria</taxon>
        <taxon>Pseudomonadati</taxon>
        <taxon>Pseudomonadota</taxon>
        <taxon>Gammaproteobacteria</taxon>
        <taxon>Vibrionales</taxon>
        <taxon>Vibrionaceae</taxon>
        <taxon>Vibrio</taxon>
    </lineage>
</organism>
<name>A0A151JL15_9VIBR</name>
<dbReference type="AlphaFoldDB" id="A0A151JL15"/>